<evidence type="ECO:0000313" key="2">
    <source>
        <dbReference type="EMBL" id="ESO92869.1"/>
    </source>
</evidence>
<dbReference type="AlphaFoldDB" id="V4BV45"/>
<dbReference type="EMBL" id="KB202014">
    <property type="protein sequence ID" value="ESO92869.1"/>
    <property type="molecule type" value="Genomic_DNA"/>
</dbReference>
<dbReference type="HOGENOM" id="CLU_845409_0_0_1"/>
<gene>
    <name evidence="2" type="ORF">LOTGIDRAFT_232952</name>
</gene>
<accession>V4BV45</accession>
<dbReference type="KEGG" id="lgi:LOTGIDRAFT_232952"/>
<reference evidence="2 3" key="1">
    <citation type="journal article" date="2013" name="Nature">
        <title>Insights into bilaterian evolution from three spiralian genomes.</title>
        <authorList>
            <person name="Simakov O."/>
            <person name="Marletaz F."/>
            <person name="Cho S.J."/>
            <person name="Edsinger-Gonzales E."/>
            <person name="Havlak P."/>
            <person name="Hellsten U."/>
            <person name="Kuo D.H."/>
            <person name="Larsson T."/>
            <person name="Lv J."/>
            <person name="Arendt D."/>
            <person name="Savage R."/>
            <person name="Osoegawa K."/>
            <person name="de Jong P."/>
            <person name="Grimwood J."/>
            <person name="Chapman J.A."/>
            <person name="Shapiro H."/>
            <person name="Aerts A."/>
            <person name="Otillar R.P."/>
            <person name="Terry A.Y."/>
            <person name="Boore J.L."/>
            <person name="Grigoriev I.V."/>
            <person name="Lindberg D.R."/>
            <person name="Seaver E.C."/>
            <person name="Weisblat D.A."/>
            <person name="Putnam N.H."/>
            <person name="Rokhsar D.S."/>
        </authorList>
    </citation>
    <scope>NUCLEOTIDE SEQUENCE [LARGE SCALE GENOMIC DNA]</scope>
</reference>
<dbReference type="Proteomes" id="UP000030746">
    <property type="component" value="Unassembled WGS sequence"/>
</dbReference>
<dbReference type="GeneID" id="20249100"/>
<proteinExistence type="predicted"/>
<feature type="region of interest" description="Disordered" evidence="1">
    <location>
        <begin position="93"/>
        <end position="115"/>
    </location>
</feature>
<dbReference type="RefSeq" id="XP_009056554.1">
    <property type="nucleotide sequence ID" value="XM_009058306.1"/>
</dbReference>
<dbReference type="CTD" id="20249100"/>
<organism evidence="2 3">
    <name type="scientific">Lottia gigantea</name>
    <name type="common">Giant owl limpet</name>
    <dbReference type="NCBI Taxonomy" id="225164"/>
    <lineage>
        <taxon>Eukaryota</taxon>
        <taxon>Metazoa</taxon>
        <taxon>Spiralia</taxon>
        <taxon>Lophotrochozoa</taxon>
        <taxon>Mollusca</taxon>
        <taxon>Gastropoda</taxon>
        <taxon>Patellogastropoda</taxon>
        <taxon>Lottioidea</taxon>
        <taxon>Lottiidae</taxon>
        <taxon>Lottia</taxon>
    </lineage>
</organism>
<keyword evidence="3" id="KW-1185">Reference proteome</keyword>
<evidence type="ECO:0000256" key="1">
    <source>
        <dbReference type="SAM" id="MobiDB-lite"/>
    </source>
</evidence>
<sequence length="329" mass="37249">MGIFTQCFCCKPCKNDRYRKQSSPRTTYSPENIEQSQFVYSPKLTVKEDYLFRPSIQQLAQQFSVENLKLDKPIGLPLSSCYLDLPQISLESRSESLEPRKESPKPSSGSPAVGIKSLEPEILSPATNIKVIHVKQALDLWKSDKSTGLKDDGDDLGMNNLVPSEVIAGPKGIKQIKVKPVKQSLYLVQETNDELDSRITTHSSQVAVCDSSRLLEENVGKPCACRLMYNNNNRTNNSVSSGISTMTLQESSFKPQPKPDRVTMFCVTRDKAWRQQPNSFIDKVSNIKNKTKKNQVTYTNIETVVERQDEDEELEQKNKLKNIFKRFSC</sequence>
<name>V4BV45_LOTGI</name>
<protein>
    <submittedName>
        <fullName evidence="2">Uncharacterized protein</fullName>
    </submittedName>
</protein>
<feature type="compositionally biased region" description="Basic and acidic residues" evidence="1">
    <location>
        <begin position="93"/>
        <end position="104"/>
    </location>
</feature>
<evidence type="ECO:0000313" key="3">
    <source>
        <dbReference type="Proteomes" id="UP000030746"/>
    </source>
</evidence>